<organism evidence="2">
    <name type="scientific">Nymphaea colorata</name>
    <name type="common">pocket water lily</name>
    <dbReference type="NCBI Taxonomy" id="210225"/>
    <lineage>
        <taxon>Eukaryota</taxon>
        <taxon>Viridiplantae</taxon>
        <taxon>Streptophyta</taxon>
        <taxon>Embryophyta</taxon>
        <taxon>Tracheophyta</taxon>
        <taxon>Spermatophyta</taxon>
        <taxon>Magnoliopsida</taxon>
        <taxon>Nymphaeales</taxon>
        <taxon>Nymphaeaceae</taxon>
        <taxon>Nymphaea</taxon>
    </lineage>
</organism>
<dbReference type="EMBL" id="LR722063">
    <property type="protein sequence ID" value="VVW87353.1"/>
    <property type="molecule type" value="Genomic_DNA"/>
</dbReference>
<proteinExistence type="predicted"/>
<evidence type="ECO:0000313" key="2">
    <source>
        <dbReference type="EMBL" id="VVW87353.1"/>
    </source>
</evidence>
<feature type="region of interest" description="Disordered" evidence="1">
    <location>
        <begin position="1"/>
        <end position="23"/>
    </location>
</feature>
<sequence length="70" mass="7896">MATKLGVEGDHKKELDKLAPPTKPLDIDEEAAMLSVNQIINNKMENLEKFDKKKEDKLDLSSVDQGSLNW</sequence>
<gene>
    <name evidence="2" type="ORF">NYM_LOCUS29784</name>
</gene>
<reference evidence="2" key="1">
    <citation type="submission" date="2019-09" db="EMBL/GenBank/DDBJ databases">
        <authorList>
            <person name="Zhang L."/>
        </authorList>
    </citation>
    <scope>NUCLEOTIDE SEQUENCE</scope>
</reference>
<feature type="compositionally biased region" description="Basic and acidic residues" evidence="1">
    <location>
        <begin position="7"/>
        <end position="17"/>
    </location>
</feature>
<name>A0A5K1HHC8_9MAGN</name>
<dbReference type="AlphaFoldDB" id="A0A5K1HHC8"/>
<accession>A0A5K1HHC8</accession>
<evidence type="ECO:0000256" key="1">
    <source>
        <dbReference type="SAM" id="MobiDB-lite"/>
    </source>
</evidence>
<protein>
    <submittedName>
        <fullName evidence="2">Uncharacterized protein</fullName>
    </submittedName>
</protein>